<gene>
    <name evidence="2" type="ORF">HU137_09950</name>
</gene>
<dbReference type="InterPro" id="IPR045509">
    <property type="entry name" value="HD_assoc_2"/>
</dbReference>
<protein>
    <submittedName>
        <fullName evidence="2">HD domain-containing protein</fullName>
    </submittedName>
</protein>
<dbReference type="EMBL" id="JACDZE010000003">
    <property type="protein sequence ID" value="MBA5630093.1"/>
    <property type="molecule type" value="Genomic_DNA"/>
</dbReference>
<proteinExistence type="predicted"/>
<dbReference type="GO" id="GO:0008832">
    <property type="term" value="F:dGTPase activity"/>
    <property type="evidence" value="ECO:0007669"/>
    <property type="project" value="TreeGrafter"/>
</dbReference>
<evidence type="ECO:0000313" key="2">
    <source>
        <dbReference type="EMBL" id="MBA5630093.1"/>
    </source>
</evidence>
<organism evidence="2 3">
    <name type="scientific">Moheibacter lacus</name>
    <dbReference type="NCBI Taxonomy" id="2745851"/>
    <lineage>
        <taxon>Bacteria</taxon>
        <taxon>Pseudomonadati</taxon>
        <taxon>Bacteroidota</taxon>
        <taxon>Flavobacteriia</taxon>
        <taxon>Flavobacteriales</taxon>
        <taxon>Weeksellaceae</taxon>
        <taxon>Moheibacter</taxon>
    </lineage>
</organism>
<dbReference type="Gene3D" id="1.10.3210.10">
    <property type="entry name" value="Hypothetical protein af1432"/>
    <property type="match status" value="1"/>
</dbReference>
<sequence>MEYVNKLKVFNDPVHGFISIPNELIFDIIQHPIFQRLRRICQTGLTEMVYPGAKHSRFHHALGAMFLMQKAIEELRAKNVEITDEEKNGVLCAILLHDIGHGPFSHTLENTLIEDLYHEKISLFLMEKLNAEFSGELDLAIQIFKGEYKKQFLTQLVSSQLDMDRLDYLKRDSFFTGVVEGNINPDRIISTLNVKDDLLVVDSKGIYSIEKYLTARMFMYWQVYNHRTSYTAEVLLTQAFRRAKEISRNGGKVFATDALGYFLQNDTKDSLKNQLDQFIKLDDSDVWASLKEWQYHEDVILSFLSRCLINRKLLVSKIFTEAVSDEELKKLEIEAAGYLGIENGDYFVHQSPIRVIPYDKTKSPIFIMNKDQSLQEISVSPLQILSEHLLNPIEKYHLCYLDVKKKI</sequence>
<dbReference type="CDD" id="cd00077">
    <property type="entry name" value="HDc"/>
    <property type="match status" value="1"/>
</dbReference>
<dbReference type="Pfam" id="PF19276">
    <property type="entry name" value="HD_assoc_2"/>
    <property type="match status" value="1"/>
</dbReference>
<dbReference type="InterPro" id="IPR050135">
    <property type="entry name" value="dGTPase-like"/>
</dbReference>
<dbReference type="InterPro" id="IPR006674">
    <property type="entry name" value="HD_domain"/>
</dbReference>
<accession>A0A838ZT14</accession>
<feature type="domain" description="HD/PDEase" evidence="1">
    <location>
        <begin position="53"/>
        <end position="178"/>
    </location>
</feature>
<dbReference type="RefSeq" id="WP_182043698.1">
    <property type="nucleotide sequence ID" value="NZ_JACDZE010000003.1"/>
</dbReference>
<dbReference type="PANTHER" id="PTHR11373:SF4">
    <property type="entry name" value="DEOXYNUCLEOSIDE TRIPHOSPHATE TRIPHOSPHOHYDROLASE SAMHD1"/>
    <property type="match status" value="1"/>
</dbReference>
<evidence type="ECO:0000259" key="1">
    <source>
        <dbReference type="SMART" id="SM00471"/>
    </source>
</evidence>
<dbReference type="SUPFAM" id="SSF109604">
    <property type="entry name" value="HD-domain/PDEase-like"/>
    <property type="match status" value="1"/>
</dbReference>
<evidence type="ECO:0000313" key="3">
    <source>
        <dbReference type="Proteomes" id="UP000552241"/>
    </source>
</evidence>
<dbReference type="SMART" id="SM00471">
    <property type="entry name" value="HDc"/>
    <property type="match status" value="1"/>
</dbReference>
<dbReference type="Proteomes" id="UP000552241">
    <property type="component" value="Unassembled WGS sequence"/>
</dbReference>
<dbReference type="Pfam" id="PF01966">
    <property type="entry name" value="HD"/>
    <property type="match status" value="1"/>
</dbReference>
<comment type="caution">
    <text evidence="2">The sequence shown here is derived from an EMBL/GenBank/DDBJ whole genome shotgun (WGS) entry which is preliminary data.</text>
</comment>
<dbReference type="GO" id="GO:0006203">
    <property type="term" value="P:dGTP catabolic process"/>
    <property type="evidence" value="ECO:0007669"/>
    <property type="project" value="TreeGrafter"/>
</dbReference>
<name>A0A838ZT14_9FLAO</name>
<dbReference type="AlphaFoldDB" id="A0A838ZT14"/>
<keyword evidence="3" id="KW-1185">Reference proteome</keyword>
<reference evidence="2 3" key="1">
    <citation type="submission" date="2020-07" db="EMBL/GenBank/DDBJ databases">
        <title>Moheibacter lacus sp. nov., a member of the family Flavobacteriaceae isolated from freshwater lake sediment.</title>
        <authorList>
            <person name="Liu Y."/>
        </authorList>
    </citation>
    <scope>NUCLEOTIDE SEQUENCE [LARGE SCALE GENOMIC DNA]</scope>
    <source>
        <strain evidence="2 3">BDHS18</strain>
    </source>
</reference>
<dbReference type="InterPro" id="IPR003607">
    <property type="entry name" value="HD/PDEase_dom"/>
</dbReference>
<dbReference type="PANTHER" id="PTHR11373">
    <property type="entry name" value="DEOXYNUCLEOSIDE TRIPHOSPHATE TRIPHOSPHOHYDROLASE"/>
    <property type="match status" value="1"/>
</dbReference>